<dbReference type="AlphaFoldDB" id="A0A7I9UVA1"/>
<dbReference type="SUPFAM" id="SSF140453">
    <property type="entry name" value="EsxAB dimer-like"/>
    <property type="match status" value="1"/>
</dbReference>
<evidence type="ECO:0008006" key="3">
    <source>
        <dbReference type="Google" id="ProtNLM"/>
    </source>
</evidence>
<dbReference type="Proteomes" id="UP000444980">
    <property type="component" value="Unassembled WGS sequence"/>
</dbReference>
<reference evidence="2" key="1">
    <citation type="submission" date="2019-06" db="EMBL/GenBank/DDBJ databases">
        <title>Gordonia isolated from sludge of a wastewater treatment plant.</title>
        <authorList>
            <person name="Tamura T."/>
            <person name="Aoyama K."/>
            <person name="Kang Y."/>
            <person name="Saito S."/>
            <person name="Akiyama N."/>
            <person name="Yazawa K."/>
            <person name="Gonoi T."/>
            <person name="Mikami Y."/>
        </authorList>
    </citation>
    <scope>NUCLEOTIDE SEQUENCE [LARGE SCALE GENOMIC DNA]</scope>
    <source>
        <strain evidence="2">NBRC 107697</strain>
    </source>
</reference>
<name>A0A7I9UVA1_9ACTN</name>
<gene>
    <name evidence="1" type="ORF">nbrc107697_11040</name>
</gene>
<sequence>MRVDPEELVRYGNQLCGCAEDARREFAAQNRELVAAIEQWGPRSRAALNQCFAEWSSSARTITDNVEDFGDSIRAAGYRYERQEQDNTRRFNVVAGKSARLNLD</sequence>
<dbReference type="InterPro" id="IPR036689">
    <property type="entry name" value="ESAT-6-like_sf"/>
</dbReference>
<accession>A0A7I9UVA1</accession>
<dbReference type="Pfam" id="PF06013">
    <property type="entry name" value="WXG100"/>
    <property type="match status" value="1"/>
</dbReference>
<evidence type="ECO:0000313" key="2">
    <source>
        <dbReference type="Proteomes" id="UP000444980"/>
    </source>
</evidence>
<dbReference type="RefSeq" id="WP_371864483.1">
    <property type="nucleotide sequence ID" value="NZ_BJOU01000001.1"/>
</dbReference>
<comment type="caution">
    <text evidence="1">The sequence shown here is derived from an EMBL/GenBank/DDBJ whole genome shotgun (WGS) entry which is preliminary data.</text>
</comment>
<keyword evidence="2" id="KW-1185">Reference proteome</keyword>
<organism evidence="1 2">
    <name type="scientific">Gordonia crocea</name>
    <dbReference type="NCBI Taxonomy" id="589162"/>
    <lineage>
        <taxon>Bacteria</taxon>
        <taxon>Bacillati</taxon>
        <taxon>Actinomycetota</taxon>
        <taxon>Actinomycetes</taxon>
        <taxon>Mycobacteriales</taxon>
        <taxon>Gordoniaceae</taxon>
        <taxon>Gordonia</taxon>
    </lineage>
</organism>
<protein>
    <recommendedName>
        <fullName evidence="3">WXG100 family type VII secretion target</fullName>
    </recommendedName>
</protein>
<evidence type="ECO:0000313" key="1">
    <source>
        <dbReference type="EMBL" id="GED97065.1"/>
    </source>
</evidence>
<proteinExistence type="predicted"/>
<dbReference type="Gene3D" id="1.10.287.1060">
    <property type="entry name" value="ESAT-6-like"/>
    <property type="match status" value="1"/>
</dbReference>
<dbReference type="EMBL" id="BJOU01000001">
    <property type="protein sequence ID" value="GED97065.1"/>
    <property type="molecule type" value="Genomic_DNA"/>
</dbReference>
<dbReference type="InterPro" id="IPR010310">
    <property type="entry name" value="T7SS_ESAT-6-like"/>
</dbReference>